<accession>A0A9P6YQG0</accession>
<evidence type="ECO:0000313" key="2">
    <source>
        <dbReference type="EMBL" id="KAG1555520.1"/>
    </source>
</evidence>
<protein>
    <submittedName>
        <fullName evidence="2">Uncharacterized protein</fullName>
    </submittedName>
</protein>
<feature type="region of interest" description="Disordered" evidence="1">
    <location>
        <begin position="1"/>
        <end position="142"/>
    </location>
</feature>
<dbReference type="EMBL" id="JAANIU010004400">
    <property type="protein sequence ID" value="KAG1555520.1"/>
    <property type="molecule type" value="Genomic_DNA"/>
</dbReference>
<feature type="compositionally biased region" description="Basic and acidic residues" evidence="1">
    <location>
        <begin position="92"/>
        <end position="101"/>
    </location>
</feature>
<dbReference type="Proteomes" id="UP000740926">
    <property type="component" value="Unassembled WGS sequence"/>
</dbReference>
<feature type="compositionally biased region" description="Basic residues" evidence="1">
    <location>
        <begin position="8"/>
        <end position="20"/>
    </location>
</feature>
<name>A0A9P6YQG0_9FUNG</name>
<comment type="caution">
    <text evidence="2">The sequence shown here is derived from an EMBL/GenBank/DDBJ whole genome shotgun (WGS) entry which is preliminary data.</text>
</comment>
<keyword evidence="3" id="KW-1185">Reference proteome</keyword>
<feature type="compositionally biased region" description="Basic residues" evidence="1">
    <location>
        <begin position="49"/>
        <end position="66"/>
    </location>
</feature>
<gene>
    <name evidence="2" type="ORF">G6F50_012839</name>
</gene>
<reference evidence="2 3" key="1">
    <citation type="journal article" date="2020" name="Microb. Genom.">
        <title>Genetic diversity of clinical and environmental Mucorales isolates obtained from an investigation of mucormycosis cases among solid organ transplant recipients.</title>
        <authorList>
            <person name="Nguyen M.H."/>
            <person name="Kaul D."/>
            <person name="Muto C."/>
            <person name="Cheng S.J."/>
            <person name="Richter R.A."/>
            <person name="Bruno V.M."/>
            <person name="Liu G."/>
            <person name="Beyhan S."/>
            <person name="Sundermann A.J."/>
            <person name="Mounaud S."/>
            <person name="Pasculle A.W."/>
            <person name="Nierman W.C."/>
            <person name="Driscoll E."/>
            <person name="Cumbie R."/>
            <person name="Clancy C.J."/>
            <person name="Dupont C.L."/>
        </authorList>
    </citation>
    <scope>NUCLEOTIDE SEQUENCE [LARGE SCALE GENOMIC DNA]</scope>
    <source>
        <strain evidence="2 3">GL24</strain>
    </source>
</reference>
<proteinExistence type="predicted"/>
<dbReference type="AlphaFoldDB" id="A0A9P6YQG0"/>
<organism evidence="2 3">
    <name type="scientific">Rhizopus delemar</name>
    <dbReference type="NCBI Taxonomy" id="936053"/>
    <lineage>
        <taxon>Eukaryota</taxon>
        <taxon>Fungi</taxon>
        <taxon>Fungi incertae sedis</taxon>
        <taxon>Mucoromycota</taxon>
        <taxon>Mucoromycotina</taxon>
        <taxon>Mucoromycetes</taxon>
        <taxon>Mucorales</taxon>
        <taxon>Mucorineae</taxon>
        <taxon>Rhizopodaceae</taxon>
        <taxon>Rhizopus</taxon>
    </lineage>
</organism>
<evidence type="ECO:0000256" key="1">
    <source>
        <dbReference type="SAM" id="MobiDB-lite"/>
    </source>
</evidence>
<evidence type="ECO:0000313" key="3">
    <source>
        <dbReference type="Proteomes" id="UP000740926"/>
    </source>
</evidence>
<sequence length="142" mass="15913">MGGAAPQRGRHRQGQQRYRRQPPEVAIAEPAGHQARLQERQPAADQAHRRDHRHHQRPGHLPRQRLHPAFGLQDQPGTAQQRVAGHQRGAGQHRERTEPSERATVIDAVLQGQALHQRAEDHALGEGGQQRAQCERHAPQPA</sequence>
<feature type="compositionally biased region" description="Basic and acidic residues" evidence="1">
    <location>
        <begin position="133"/>
        <end position="142"/>
    </location>
</feature>